<feature type="coiled-coil region" evidence="2">
    <location>
        <begin position="3"/>
        <end position="40"/>
    </location>
</feature>
<dbReference type="GO" id="GO:1990904">
    <property type="term" value="C:ribonucleoprotein complex"/>
    <property type="evidence" value="ECO:0007669"/>
    <property type="project" value="UniProtKB-KW"/>
</dbReference>
<keyword evidence="1" id="KW-0698">rRNA processing</keyword>
<dbReference type="GO" id="GO:0006364">
    <property type="term" value="P:rRNA processing"/>
    <property type="evidence" value="ECO:0007669"/>
    <property type="project" value="UniProtKB-UniRule"/>
</dbReference>
<reference evidence="3" key="1">
    <citation type="submission" date="2016-06" db="UniProtKB">
        <authorList>
            <consortium name="WormBaseParasite"/>
        </authorList>
    </citation>
    <scope>IDENTIFICATION</scope>
</reference>
<comment type="similarity">
    <text evidence="1">Belongs to the RRP36 family.</text>
</comment>
<evidence type="ECO:0000256" key="2">
    <source>
        <dbReference type="SAM" id="Coils"/>
    </source>
</evidence>
<organism evidence="3">
    <name type="scientific">Gongylonema pulchrum</name>
    <dbReference type="NCBI Taxonomy" id="637853"/>
    <lineage>
        <taxon>Eukaryota</taxon>
        <taxon>Metazoa</taxon>
        <taxon>Ecdysozoa</taxon>
        <taxon>Nematoda</taxon>
        <taxon>Chromadorea</taxon>
        <taxon>Rhabditida</taxon>
        <taxon>Spirurina</taxon>
        <taxon>Spiruromorpha</taxon>
        <taxon>Spiruroidea</taxon>
        <taxon>Gongylonematidae</taxon>
        <taxon>Gongylonema</taxon>
    </lineage>
</organism>
<dbReference type="GO" id="GO:0005730">
    <property type="term" value="C:nucleolus"/>
    <property type="evidence" value="ECO:0007669"/>
    <property type="project" value="UniProtKB-SubCell"/>
</dbReference>
<comment type="subcellular location">
    <subcellularLocation>
        <location evidence="1">Nucleus</location>
        <location evidence="1">Nucleolus</location>
    </subcellularLocation>
</comment>
<proteinExistence type="inferred from homology"/>
<dbReference type="WBParaSite" id="GPUH_0001806101-mRNA-1">
    <property type="protein sequence ID" value="GPUH_0001806101-mRNA-1"/>
    <property type="gene ID" value="GPUH_0001806101"/>
</dbReference>
<comment type="subunit">
    <text evidence="1">Associates with 90S and pre-40S pre-ribosomal particles.</text>
</comment>
<keyword evidence="2" id="KW-0175">Coiled coil</keyword>
<keyword evidence="1" id="KW-0687">Ribonucleoprotein</keyword>
<comment type="function">
    <text evidence="1">Component of the 90S pre-ribosome involved in the maturation of rRNAs. Required for early cleavages of the pre-RNAs in the 40S ribosomal subunit maturation pathway.</text>
</comment>
<accession>A0A183EAP5</accession>
<dbReference type="Pfam" id="PF06102">
    <property type="entry name" value="RRP36"/>
    <property type="match status" value="1"/>
</dbReference>
<evidence type="ECO:0000256" key="1">
    <source>
        <dbReference type="RuleBase" id="RU368027"/>
    </source>
</evidence>
<keyword evidence="1" id="KW-0690">Ribosome biogenesis</keyword>
<dbReference type="AlphaFoldDB" id="A0A183EAP5"/>
<keyword evidence="1" id="KW-0539">Nucleus</keyword>
<name>A0A183EAP5_9BILA</name>
<sequence length="73" mass="8745">LLVDELKKVKQKNTLQKDRLKEAIRKIDNQEKTQADVDRRKAVIREIRHENNERMRQGLPPIFKTRVSSLCMF</sequence>
<dbReference type="InterPro" id="IPR009292">
    <property type="entry name" value="RRP36"/>
</dbReference>
<evidence type="ECO:0000313" key="3">
    <source>
        <dbReference type="WBParaSite" id="GPUH_0001806101-mRNA-1"/>
    </source>
</evidence>
<protein>
    <recommendedName>
        <fullName evidence="1">rRNA biogenesis protein RRP36</fullName>
    </recommendedName>
</protein>